<dbReference type="AlphaFoldDB" id="A0A1H3NT06"/>
<dbReference type="PANTHER" id="PTHR19372:SF7">
    <property type="entry name" value="SULFITE OXIDASE, MITOCHONDRIAL"/>
    <property type="match status" value="1"/>
</dbReference>
<dbReference type="InterPro" id="IPR000572">
    <property type="entry name" value="OxRdtase_Mopterin-bd_dom"/>
</dbReference>
<dbReference type="Gene3D" id="2.60.40.650">
    <property type="match status" value="1"/>
</dbReference>
<dbReference type="GO" id="GO:0020037">
    <property type="term" value="F:heme binding"/>
    <property type="evidence" value="ECO:0007669"/>
    <property type="project" value="TreeGrafter"/>
</dbReference>
<evidence type="ECO:0000256" key="4">
    <source>
        <dbReference type="ARBA" id="ARBA00023002"/>
    </source>
</evidence>
<keyword evidence="3" id="KW-0479">Metal-binding</keyword>
<evidence type="ECO:0000313" key="7">
    <source>
        <dbReference type="EMBL" id="SDY91565.1"/>
    </source>
</evidence>
<dbReference type="SUPFAM" id="SSF56524">
    <property type="entry name" value="Oxidoreductase molybdopterin-binding domain"/>
    <property type="match status" value="1"/>
</dbReference>
<dbReference type="PANTHER" id="PTHR19372">
    <property type="entry name" value="SULFITE REDUCTASE"/>
    <property type="match status" value="1"/>
</dbReference>
<evidence type="ECO:0000256" key="2">
    <source>
        <dbReference type="ARBA" id="ARBA00022505"/>
    </source>
</evidence>
<dbReference type="OrthoDB" id="9778777at2"/>
<keyword evidence="8" id="KW-1185">Reference proteome</keyword>
<dbReference type="GO" id="GO:0006790">
    <property type="term" value="P:sulfur compound metabolic process"/>
    <property type="evidence" value="ECO:0007669"/>
    <property type="project" value="TreeGrafter"/>
</dbReference>
<dbReference type="Gene3D" id="3.90.420.10">
    <property type="entry name" value="Oxidoreductase, molybdopterin-binding domain"/>
    <property type="match status" value="1"/>
</dbReference>
<gene>
    <name evidence="7" type="ORF">SAMN05421736_104178</name>
</gene>
<evidence type="ECO:0000313" key="8">
    <source>
        <dbReference type="Proteomes" id="UP000198935"/>
    </source>
</evidence>
<keyword evidence="4" id="KW-0560">Oxidoreductase</keyword>
<dbReference type="Proteomes" id="UP000198935">
    <property type="component" value="Unassembled WGS sequence"/>
</dbReference>
<comment type="cofactor">
    <cofactor evidence="1">
        <name>Mo-molybdopterin</name>
        <dbReference type="ChEBI" id="CHEBI:71302"/>
    </cofactor>
</comment>
<protein>
    <submittedName>
        <fullName evidence="7">Mo-co oxidoreductase dimerisation domain-containing protein</fullName>
    </submittedName>
</protein>
<dbReference type="InterPro" id="IPR036374">
    <property type="entry name" value="OxRdtase_Mopterin-bd_sf"/>
</dbReference>
<dbReference type="InterPro" id="IPR005066">
    <property type="entry name" value="MoCF_OxRdtse_dimer"/>
</dbReference>
<accession>A0A1H3NT06</accession>
<dbReference type="EMBL" id="FNPI01000004">
    <property type="protein sequence ID" value="SDY91565.1"/>
    <property type="molecule type" value="Genomic_DNA"/>
</dbReference>
<dbReference type="PRINTS" id="PR00407">
    <property type="entry name" value="EUMOPTERIN"/>
</dbReference>
<dbReference type="GO" id="GO:0043546">
    <property type="term" value="F:molybdopterin cofactor binding"/>
    <property type="evidence" value="ECO:0007669"/>
    <property type="project" value="TreeGrafter"/>
</dbReference>
<feature type="domain" description="Oxidoreductase molybdopterin-binding" evidence="5">
    <location>
        <begin position="42"/>
        <end position="215"/>
    </location>
</feature>
<evidence type="ECO:0000259" key="6">
    <source>
        <dbReference type="Pfam" id="PF03404"/>
    </source>
</evidence>
<dbReference type="SUPFAM" id="SSF81296">
    <property type="entry name" value="E set domains"/>
    <property type="match status" value="1"/>
</dbReference>
<organism evidence="7 8">
    <name type="scientific">Evansella caseinilytica</name>
    <dbReference type="NCBI Taxonomy" id="1503961"/>
    <lineage>
        <taxon>Bacteria</taxon>
        <taxon>Bacillati</taxon>
        <taxon>Bacillota</taxon>
        <taxon>Bacilli</taxon>
        <taxon>Bacillales</taxon>
        <taxon>Bacillaceae</taxon>
        <taxon>Evansella</taxon>
    </lineage>
</organism>
<dbReference type="GO" id="GO:0008482">
    <property type="term" value="F:sulfite oxidase activity"/>
    <property type="evidence" value="ECO:0007669"/>
    <property type="project" value="TreeGrafter"/>
</dbReference>
<feature type="domain" description="Moybdenum cofactor oxidoreductase dimerisation" evidence="6">
    <location>
        <begin position="237"/>
        <end position="353"/>
    </location>
</feature>
<dbReference type="Pfam" id="PF00174">
    <property type="entry name" value="Oxidored_molyb"/>
    <property type="match status" value="1"/>
</dbReference>
<dbReference type="CDD" id="cd02110">
    <property type="entry name" value="SO_family_Moco_dimer"/>
    <property type="match status" value="1"/>
</dbReference>
<proteinExistence type="predicted"/>
<dbReference type="Pfam" id="PF03404">
    <property type="entry name" value="Mo-co_dimer"/>
    <property type="match status" value="1"/>
</dbReference>
<reference evidence="8" key="1">
    <citation type="submission" date="2016-10" db="EMBL/GenBank/DDBJ databases">
        <authorList>
            <person name="Varghese N."/>
            <person name="Submissions S."/>
        </authorList>
    </citation>
    <scope>NUCLEOTIDE SEQUENCE [LARGE SCALE GENOMIC DNA]</scope>
    <source>
        <strain evidence="8">SP</strain>
    </source>
</reference>
<keyword evidence="2" id="KW-0500">Molybdenum</keyword>
<evidence type="ECO:0000256" key="3">
    <source>
        <dbReference type="ARBA" id="ARBA00022723"/>
    </source>
</evidence>
<evidence type="ECO:0000256" key="1">
    <source>
        <dbReference type="ARBA" id="ARBA00001924"/>
    </source>
</evidence>
<dbReference type="InterPro" id="IPR014756">
    <property type="entry name" value="Ig_E-set"/>
</dbReference>
<dbReference type="InterPro" id="IPR008335">
    <property type="entry name" value="Mopterin_OxRdtase_euk"/>
</dbReference>
<sequence>MNISFPQLFPITRKLHPENQEAPVHFLQNRVTPTDYFFKRNHFAYPQWTTSLFSLIIYGEVHVPLAVAYRQLLFMQVKTLAVVLECAGNQRAFYAPKTYGEQWTNGAVSFGCWTGVPLRDVLQLCGLTAGAKEVVFEGHDVGKHLPSGKQTAYKRSLSLKQALHPDVLIAWQLNGQPLPFAHGGPLRLIVPHWYAMASVKWLKSIAIISGEFQGPFQTEDYVYYPATDSGQQPFPVTTINVNSVIQWPLDFAELKKGVHIIRGIAWTGQGVVTNVELSFNQGKSWTSATLSGFADKPDGYSWKTWSFSWRAEQTGEYTILSRAHDSHGRQQPQEAFWNRKGYGYNAVNKVRVNIV</sequence>
<name>A0A1H3NT06_9BACI</name>
<dbReference type="STRING" id="1503961.SAMN05421736_104178"/>
<evidence type="ECO:0000259" key="5">
    <source>
        <dbReference type="Pfam" id="PF00174"/>
    </source>
</evidence>
<dbReference type="GO" id="GO:0030151">
    <property type="term" value="F:molybdenum ion binding"/>
    <property type="evidence" value="ECO:0007669"/>
    <property type="project" value="InterPro"/>
</dbReference>